<organism evidence="3 4">
    <name type="scientific">Lophiostoma macrostomum CBS 122681</name>
    <dbReference type="NCBI Taxonomy" id="1314788"/>
    <lineage>
        <taxon>Eukaryota</taxon>
        <taxon>Fungi</taxon>
        <taxon>Dikarya</taxon>
        <taxon>Ascomycota</taxon>
        <taxon>Pezizomycotina</taxon>
        <taxon>Dothideomycetes</taxon>
        <taxon>Pleosporomycetidae</taxon>
        <taxon>Pleosporales</taxon>
        <taxon>Lophiostomataceae</taxon>
        <taxon>Lophiostoma</taxon>
    </lineage>
</organism>
<sequence length="357" mass="39431">MDFPAANTPNFLVFGAPLTPSSGAYYGHRGMQYRGSGSRSRAYGPRYFGAEVGGEEADADEVEMDDALSDLEWGVPDFGEYGIGERGLRLVEDLEDGDGDGDEMSEVGGYAETIFDVEELEGDGDELGGGMGTDCEPVFDDGDGEDEEVSESESFQNPPYISRRDFDNNRTYNNHTSPYAPRDQRSDGPIPIYHESISVLAANGFLVPGSFPSPSNSNMEDIAARQEELETKERELDRREHALQLGQRQLQAGRAQLEHLARQLDAKTQQLRNMQLGLQDRWRVSGQDSEGGYGGGGGRGPLGRYGAYGPYGASRVGASGGMAEREDMEPWVRDRGVRRERWEEEEDREGWQRRGSL</sequence>
<keyword evidence="1" id="KW-0175">Coiled coil</keyword>
<feature type="coiled-coil region" evidence="1">
    <location>
        <begin position="219"/>
        <end position="274"/>
    </location>
</feature>
<dbReference type="EMBL" id="MU004494">
    <property type="protein sequence ID" value="KAF2649385.1"/>
    <property type="molecule type" value="Genomic_DNA"/>
</dbReference>
<evidence type="ECO:0000313" key="4">
    <source>
        <dbReference type="Proteomes" id="UP000799324"/>
    </source>
</evidence>
<feature type="region of interest" description="Disordered" evidence="2">
    <location>
        <begin position="317"/>
        <end position="357"/>
    </location>
</feature>
<dbReference type="Proteomes" id="UP000799324">
    <property type="component" value="Unassembled WGS sequence"/>
</dbReference>
<reference evidence="3" key="1">
    <citation type="journal article" date="2020" name="Stud. Mycol.">
        <title>101 Dothideomycetes genomes: a test case for predicting lifestyles and emergence of pathogens.</title>
        <authorList>
            <person name="Haridas S."/>
            <person name="Albert R."/>
            <person name="Binder M."/>
            <person name="Bloem J."/>
            <person name="Labutti K."/>
            <person name="Salamov A."/>
            <person name="Andreopoulos B."/>
            <person name="Baker S."/>
            <person name="Barry K."/>
            <person name="Bills G."/>
            <person name="Bluhm B."/>
            <person name="Cannon C."/>
            <person name="Castanera R."/>
            <person name="Culley D."/>
            <person name="Daum C."/>
            <person name="Ezra D."/>
            <person name="Gonzalez J."/>
            <person name="Henrissat B."/>
            <person name="Kuo A."/>
            <person name="Liang C."/>
            <person name="Lipzen A."/>
            <person name="Lutzoni F."/>
            <person name="Magnuson J."/>
            <person name="Mondo S."/>
            <person name="Nolan M."/>
            <person name="Ohm R."/>
            <person name="Pangilinan J."/>
            <person name="Park H.-J."/>
            <person name="Ramirez L."/>
            <person name="Alfaro M."/>
            <person name="Sun H."/>
            <person name="Tritt A."/>
            <person name="Yoshinaga Y."/>
            <person name="Zwiers L.-H."/>
            <person name="Turgeon B."/>
            <person name="Goodwin S."/>
            <person name="Spatafora J."/>
            <person name="Crous P."/>
            <person name="Grigoriev I."/>
        </authorList>
    </citation>
    <scope>NUCLEOTIDE SEQUENCE</scope>
    <source>
        <strain evidence="3">CBS 122681</strain>
    </source>
</reference>
<feature type="compositionally biased region" description="Basic and acidic residues" evidence="2">
    <location>
        <begin position="323"/>
        <end position="342"/>
    </location>
</feature>
<feature type="compositionally biased region" description="Acidic residues" evidence="2">
    <location>
        <begin position="137"/>
        <end position="151"/>
    </location>
</feature>
<evidence type="ECO:0000256" key="1">
    <source>
        <dbReference type="SAM" id="Coils"/>
    </source>
</evidence>
<accession>A0A6A6SND3</accession>
<dbReference type="AlphaFoldDB" id="A0A6A6SND3"/>
<feature type="region of interest" description="Disordered" evidence="2">
    <location>
        <begin position="125"/>
        <end position="190"/>
    </location>
</feature>
<evidence type="ECO:0000313" key="3">
    <source>
        <dbReference type="EMBL" id="KAF2649385.1"/>
    </source>
</evidence>
<keyword evidence="4" id="KW-1185">Reference proteome</keyword>
<proteinExistence type="predicted"/>
<protein>
    <submittedName>
        <fullName evidence="3">Uncharacterized protein</fullName>
    </submittedName>
</protein>
<name>A0A6A6SND3_9PLEO</name>
<gene>
    <name evidence="3" type="ORF">K491DRAFT_721701</name>
</gene>
<evidence type="ECO:0000256" key="2">
    <source>
        <dbReference type="SAM" id="MobiDB-lite"/>
    </source>
</evidence>